<dbReference type="GO" id="GO:0005634">
    <property type="term" value="C:nucleus"/>
    <property type="evidence" value="ECO:0007669"/>
    <property type="project" value="TreeGrafter"/>
</dbReference>
<accession>A0A0M0JGT2</accession>
<keyword evidence="5" id="KW-1185">Reference proteome</keyword>
<gene>
    <name evidence="4" type="ORF">Ctob_007693</name>
</gene>
<evidence type="ECO:0000259" key="3">
    <source>
        <dbReference type="PROSITE" id="PS50800"/>
    </source>
</evidence>
<dbReference type="Pfam" id="PF02037">
    <property type="entry name" value="SAP"/>
    <property type="match status" value="1"/>
</dbReference>
<proteinExistence type="inferred from homology"/>
<evidence type="ECO:0000256" key="2">
    <source>
        <dbReference type="ARBA" id="ARBA00046328"/>
    </source>
</evidence>
<dbReference type="PANTHER" id="PTHR46551">
    <property type="entry name" value="SAP DOMAIN-CONTAINING RIBONUCLEOPROTEIN"/>
    <property type="match status" value="1"/>
</dbReference>
<feature type="non-terminal residue" evidence="4">
    <location>
        <position position="36"/>
    </location>
</feature>
<dbReference type="PROSITE" id="PS50800">
    <property type="entry name" value="SAP"/>
    <property type="match status" value="1"/>
</dbReference>
<evidence type="ECO:0000256" key="1">
    <source>
        <dbReference type="ARBA" id="ARBA00022553"/>
    </source>
</evidence>
<organism evidence="4 5">
    <name type="scientific">Chrysochromulina tobinii</name>
    <dbReference type="NCBI Taxonomy" id="1460289"/>
    <lineage>
        <taxon>Eukaryota</taxon>
        <taxon>Haptista</taxon>
        <taxon>Haptophyta</taxon>
        <taxon>Prymnesiophyceae</taxon>
        <taxon>Prymnesiales</taxon>
        <taxon>Chrysochromulinaceae</taxon>
        <taxon>Chrysochromulina</taxon>
    </lineage>
</organism>
<dbReference type="InterPro" id="IPR052240">
    <property type="entry name" value="SAP_domain_ribonucleoprotein"/>
</dbReference>
<dbReference type="Proteomes" id="UP000037460">
    <property type="component" value="Unassembled WGS sequence"/>
</dbReference>
<dbReference type="AlphaFoldDB" id="A0A0M0JGT2"/>
<dbReference type="GO" id="GO:0016973">
    <property type="term" value="P:poly(A)+ mRNA export from nucleus"/>
    <property type="evidence" value="ECO:0007669"/>
    <property type="project" value="TreeGrafter"/>
</dbReference>
<dbReference type="Gene3D" id="1.10.720.30">
    <property type="entry name" value="SAP domain"/>
    <property type="match status" value="1"/>
</dbReference>
<sequence>MKVEELKEELAKLGLPTSGKKADLVTRLEEAQAAAA</sequence>
<name>A0A0M0JGT2_9EUKA</name>
<reference evidence="5" key="1">
    <citation type="journal article" date="2015" name="PLoS Genet.">
        <title>Genome Sequence and Transcriptome Analyses of Chrysochromulina tobin: Metabolic Tools for Enhanced Algal Fitness in the Prominent Order Prymnesiales (Haptophyceae).</title>
        <authorList>
            <person name="Hovde B.T."/>
            <person name="Deodato C.R."/>
            <person name="Hunsperger H.M."/>
            <person name="Ryken S.A."/>
            <person name="Yost W."/>
            <person name="Jha R.K."/>
            <person name="Patterson J."/>
            <person name="Monnat R.J. Jr."/>
            <person name="Barlow S.B."/>
            <person name="Starkenburg S.R."/>
            <person name="Cattolico R.A."/>
        </authorList>
    </citation>
    <scope>NUCLEOTIDE SEQUENCE</scope>
    <source>
        <strain evidence="5">CCMP291</strain>
    </source>
</reference>
<evidence type="ECO:0000313" key="4">
    <source>
        <dbReference type="EMBL" id="KOO25794.1"/>
    </source>
</evidence>
<feature type="domain" description="SAP" evidence="3">
    <location>
        <begin position="1"/>
        <end position="32"/>
    </location>
</feature>
<comment type="caution">
    <text evidence="4">The sequence shown here is derived from an EMBL/GenBank/DDBJ whole genome shotgun (WGS) entry which is preliminary data.</text>
</comment>
<protein>
    <recommendedName>
        <fullName evidence="3">SAP domain-containing protein</fullName>
    </recommendedName>
</protein>
<dbReference type="EMBL" id="JWZX01002929">
    <property type="protein sequence ID" value="KOO25794.1"/>
    <property type="molecule type" value="Genomic_DNA"/>
</dbReference>
<dbReference type="SMART" id="SM00513">
    <property type="entry name" value="SAP"/>
    <property type="match status" value="1"/>
</dbReference>
<comment type="similarity">
    <text evidence="2">Belongs to the SAP domain-containing ribonucleoprotein family.</text>
</comment>
<dbReference type="InterPro" id="IPR036361">
    <property type="entry name" value="SAP_dom_sf"/>
</dbReference>
<evidence type="ECO:0000313" key="5">
    <source>
        <dbReference type="Proteomes" id="UP000037460"/>
    </source>
</evidence>
<dbReference type="SUPFAM" id="SSF68906">
    <property type="entry name" value="SAP domain"/>
    <property type="match status" value="1"/>
</dbReference>
<dbReference type="PANTHER" id="PTHR46551:SF1">
    <property type="entry name" value="SAP DOMAIN-CONTAINING RIBONUCLEOPROTEIN"/>
    <property type="match status" value="1"/>
</dbReference>
<dbReference type="InterPro" id="IPR003034">
    <property type="entry name" value="SAP_dom"/>
</dbReference>
<keyword evidence="1" id="KW-0597">Phosphoprotein</keyword>